<dbReference type="PANTHER" id="PTHR14226">
    <property type="entry name" value="NEUROPATHY TARGET ESTERASE/SWISS CHEESE D.MELANOGASTER"/>
    <property type="match status" value="1"/>
</dbReference>
<name>A0ABU3BTS4_9BACT</name>
<dbReference type="Proteomes" id="UP001267426">
    <property type="component" value="Unassembled WGS sequence"/>
</dbReference>
<feature type="short sequence motif" description="DGA/G" evidence="4">
    <location>
        <begin position="211"/>
        <end position="213"/>
    </location>
</feature>
<dbReference type="SUPFAM" id="SSF52151">
    <property type="entry name" value="FabD/lysophospholipase-like"/>
    <property type="match status" value="1"/>
</dbReference>
<dbReference type="RefSeq" id="WP_311664581.1">
    <property type="nucleotide sequence ID" value="NZ_JAVRHT010000031.1"/>
</dbReference>
<keyword evidence="1 4" id="KW-0378">Hydrolase</keyword>
<dbReference type="InterPro" id="IPR050301">
    <property type="entry name" value="NTE"/>
</dbReference>
<comment type="caution">
    <text evidence="4">Lacks conserved residue(s) required for the propagation of feature annotation.</text>
</comment>
<dbReference type="Gene3D" id="3.40.1090.10">
    <property type="entry name" value="Cytosolic phospholipase A2 catalytic domain"/>
    <property type="match status" value="2"/>
</dbReference>
<feature type="domain" description="PNPLA" evidence="6">
    <location>
        <begin position="34"/>
        <end position="224"/>
    </location>
</feature>
<feature type="signal peptide" evidence="5">
    <location>
        <begin position="1"/>
        <end position="18"/>
    </location>
</feature>
<keyword evidence="3 4" id="KW-0443">Lipid metabolism</keyword>
<evidence type="ECO:0000256" key="4">
    <source>
        <dbReference type="PROSITE-ProRule" id="PRU01161"/>
    </source>
</evidence>
<feature type="short sequence motif" description="GXSXG" evidence="4">
    <location>
        <begin position="65"/>
        <end position="69"/>
    </location>
</feature>
<organism evidence="7 8">
    <name type="scientific">Rubrivirga litoralis</name>
    <dbReference type="NCBI Taxonomy" id="3075598"/>
    <lineage>
        <taxon>Bacteria</taxon>
        <taxon>Pseudomonadati</taxon>
        <taxon>Rhodothermota</taxon>
        <taxon>Rhodothermia</taxon>
        <taxon>Rhodothermales</taxon>
        <taxon>Rubricoccaceae</taxon>
        <taxon>Rubrivirga</taxon>
    </lineage>
</organism>
<dbReference type="PANTHER" id="PTHR14226:SF76">
    <property type="entry name" value="NTE FAMILY PROTEIN RSSA"/>
    <property type="match status" value="1"/>
</dbReference>
<gene>
    <name evidence="7" type="ORF">RM540_12495</name>
</gene>
<proteinExistence type="predicted"/>
<keyword evidence="8" id="KW-1185">Reference proteome</keyword>
<feature type="active site" description="Proton acceptor" evidence="4">
    <location>
        <position position="211"/>
    </location>
</feature>
<keyword evidence="2 4" id="KW-0442">Lipid degradation</keyword>
<evidence type="ECO:0000256" key="3">
    <source>
        <dbReference type="ARBA" id="ARBA00023098"/>
    </source>
</evidence>
<dbReference type="InterPro" id="IPR002641">
    <property type="entry name" value="PNPLA_dom"/>
</dbReference>
<keyword evidence="5" id="KW-0732">Signal</keyword>
<feature type="chain" id="PRO_5045253251" evidence="5">
    <location>
        <begin position="19"/>
        <end position="783"/>
    </location>
</feature>
<evidence type="ECO:0000256" key="1">
    <source>
        <dbReference type="ARBA" id="ARBA00022801"/>
    </source>
</evidence>
<evidence type="ECO:0000256" key="2">
    <source>
        <dbReference type="ARBA" id="ARBA00022963"/>
    </source>
</evidence>
<evidence type="ECO:0000256" key="5">
    <source>
        <dbReference type="SAM" id="SignalP"/>
    </source>
</evidence>
<dbReference type="EMBL" id="JAVRHT010000031">
    <property type="protein sequence ID" value="MDT0632571.1"/>
    <property type="molecule type" value="Genomic_DNA"/>
</dbReference>
<reference evidence="7 8" key="1">
    <citation type="submission" date="2023-09" db="EMBL/GenBank/DDBJ databases">
        <authorList>
            <person name="Rey-Velasco X."/>
        </authorList>
    </citation>
    <scope>NUCLEOTIDE SEQUENCE [LARGE SCALE GENOMIC DNA]</scope>
    <source>
        <strain evidence="7 8">F394</strain>
    </source>
</reference>
<evidence type="ECO:0000313" key="7">
    <source>
        <dbReference type="EMBL" id="MDT0632571.1"/>
    </source>
</evidence>
<sequence>MTRLFLALALVASGGVAAQTATPAPPAERPTVGLALSGGAAKGFAHIGVLQVLEEEGVPVDVVAGTSMGALLGGLYAVGYTGHDIERIVLDLDVPALLFGPSGPGALSLGEALVPGPTLIDVPTRGLTPVLPEGLLTGQPLLELLARLTWDVQGVTDFRDLPRPFACNAIDLVTGEDVTLDAGYLPLAIRTCMSLPGAFRPIRYGDGVYLDGGPDHMLPVPEAEALGADLVIGVDVSSDVDPETGRLRLSPTGNTVNLLVLFEKVTGTTRRRRAIGDREATDVLIQPDVAAVVSAGLTDPAPWIAEGRRVATAALPEIRALLSQNDVGRAAPPPPPPAPRAVRVGAIRFRGVEGPALRLAERLTARALPADLGPDDVDRLVGRLVATGSYDYVIPRVVPDGRGGAAVLDVRLVPKDPPDRLGFGLRYDDENGGELLAQLALRHRLRWGDRSAFALRLGRQSQALAAYTAPLGLTSSVEAGARVGVTEAPVDVVLLGEEKDRSTLSQRVAEAALVGAWAPLPSVLVGASVGGGVGRNEVTDFSVDANAVFPGPDGVPIVLDPEGVALGERWASGTAFAEVRTLDRLNVPTRGVRVRAQVEGGRGRLDATEFADRISEQARVPAASLGLVEVRTGGFTRALLDVEGFVPVSPRVSLVGRAAYARGSGEGLPLNRRTFLGGMQTVTVLPGTFLPLYGHDPESLTGPNAWLAVAGIQAQAGALFARLFANAGRVFGDDDAIVDADGVLAGVGLDLSARTPIGPVTLSLGTDALDRLPDVGVRVGYVF</sequence>
<evidence type="ECO:0000313" key="8">
    <source>
        <dbReference type="Proteomes" id="UP001267426"/>
    </source>
</evidence>
<accession>A0ABU3BTS4</accession>
<evidence type="ECO:0000259" key="6">
    <source>
        <dbReference type="PROSITE" id="PS51635"/>
    </source>
</evidence>
<protein>
    <submittedName>
        <fullName evidence="7">Patatin-like phospholipase family protein</fullName>
    </submittedName>
</protein>
<dbReference type="PROSITE" id="PS51635">
    <property type="entry name" value="PNPLA"/>
    <property type="match status" value="1"/>
</dbReference>
<comment type="caution">
    <text evidence="7">The sequence shown here is derived from an EMBL/GenBank/DDBJ whole genome shotgun (WGS) entry which is preliminary data.</text>
</comment>
<dbReference type="Gene3D" id="2.40.160.50">
    <property type="entry name" value="membrane protein fhac: a member of the omp85/tpsb transporter family"/>
    <property type="match status" value="1"/>
</dbReference>
<dbReference type="Pfam" id="PF01734">
    <property type="entry name" value="Patatin"/>
    <property type="match status" value="1"/>
</dbReference>
<dbReference type="InterPro" id="IPR016035">
    <property type="entry name" value="Acyl_Trfase/lysoPLipase"/>
</dbReference>
<feature type="active site" description="Nucleophile" evidence="4">
    <location>
        <position position="67"/>
    </location>
</feature>